<feature type="domain" description="Anthranilate synthase component I N-terminal" evidence="3">
    <location>
        <begin position="26"/>
        <end position="180"/>
    </location>
</feature>
<dbReference type="PANTHER" id="PTHR11236:SF9">
    <property type="entry name" value="ANTHRANILATE SYNTHASE COMPONENT 1"/>
    <property type="match status" value="1"/>
</dbReference>
<feature type="compositionally biased region" description="Pro residues" evidence="1">
    <location>
        <begin position="218"/>
        <end position="234"/>
    </location>
</feature>
<dbReference type="RefSeq" id="WP_392820597.1">
    <property type="nucleotide sequence ID" value="NZ_JBICYV010000014.1"/>
</dbReference>
<evidence type="ECO:0000259" key="3">
    <source>
        <dbReference type="Pfam" id="PF04715"/>
    </source>
</evidence>
<gene>
    <name evidence="4" type="ORF">ACGFZB_27965</name>
</gene>
<dbReference type="PANTHER" id="PTHR11236">
    <property type="entry name" value="AMINOBENZOATE/ANTHRANILATE SYNTHASE"/>
    <property type="match status" value="1"/>
</dbReference>
<name>A0ABW7BAG1_9ACTN</name>
<evidence type="ECO:0000259" key="2">
    <source>
        <dbReference type="Pfam" id="PF00425"/>
    </source>
</evidence>
<sequence>MTTHSPVHPPAVTVTLRRSRCAAPRPLAAYRALAARFGRDQVYLLESAGGPVPDSRRSLVGFRTLLTVTVTRGRAEATGAPALTQLATSAMRRGLGLPAADHGPLHLPSPGALWTALRALNAAFAREEPGEPGRPDGDFGFLAFLGYDTVHYIENLPRLIPQEEDLPDLSLALFQGCLSYTAEQAHTARPHAELVLADAPGWPQLDAEAVRHALTLAPPAPPDDPGCPDVPPPGRVRDSTTPERFRADARQALAHLRAGDIYQVQLGHELTIESAADPVDVYTRLRVRNPSPYMYLAPFAGRTVIGASPELFVRKDGDLLTMRPIAGTLPCGADPGQAARQAAALRADPKEIAEHVMLVDLCRNDIGRVCRRDTLDAPDMLRTERYTRVLHLVSTVTGRTEPDTDVFDVIAALFPAGTMTGAPKIRAMEIIEALETRRRGLYAGAVGIIGHRGHLNLALCIRTLVHDGGAYRTRASAGIVADSDPEREWTETLAKCSAAHWAVTGEELLT</sequence>
<dbReference type="InterPro" id="IPR005801">
    <property type="entry name" value="ADC_synthase"/>
</dbReference>
<evidence type="ECO:0000313" key="5">
    <source>
        <dbReference type="Proteomes" id="UP001604267"/>
    </source>
</evidence>
<reference evidence="4 5" key="1">
    <citation type="submission" date="2024-10" db="EMBL/GenBank/DDBJ databases">
        <title>The Natural Products Discovery Center: Release of the First 8490 Sequenced Strains for Exploring Actinobacteria Biosynthetic Diversity.</title>
        <authorList>
            <person name="Kalkreuter E."/>
            <person name="Kautsar S.A."/>
            <person name="Yang D."/>
            <person name="Bader C.D."/>
            <person name="Teijaro C.N."/>
            <person name="Fluegel L."/>
            <person name="Davis C.M."/>
            <person name="Simpson J.R."/>
            <person name="Lauterbach L."/>
            <person name="Steele A.D."/>
            <person name="Gui C."/>
            <person name="Meng S."/>
            <person name="Li G."/>
            <person name="Viehrig K."/>
            <person name="Ye F."/>
            <person name="Su P."/>
            <person name="Kiefer A.F."/>
            <person name="Nichols A."/>
            <person name="Cepeda A.J."/>
            <person name="Yan W."/>
            <person name="Fan B."/>
            <person name="Jiang Y."/>
            <person name="Adhikari A."/>
            <person name="Zheng C.-J."/>
            <person name="Schuster L."/>
            <person name="Cowan T.M."/>
            <person name="Smanski M.J."/>
            <person name="Chevrette M.G."/>
            <person name="De Carvalho L.P.S."/>
            <person name="Shen B."/>
        </authorList>
    </citation>
    <scope>NUCLEOTIDE SEQUENCE [LARGE SCALE GENOMIC DNA]</scope>
    <source>
        <strain evidence="4 5">NPDC048320</strain>
    </source>
</reference>
<evidence type="ECO:0000256" key="1">
    <source>
        <dbReference type="SAM" id="MobiDB-lite"/>
    </source>
</evidence>
<organism evidence="4 5">
    <name type="scientific">Streptomyces cinerochromogenes</name>
    <dbReference type="NCBI Taxonomy" id="66422"/>
    <lineage>
        <taxon>Bacteria</taxon>
        <taxon>Bacillati</taxon>
        <taxon>Actinomycetota</taxon>
        <taxon>Actinomycetes</taxon>
        <taxon>Kitasatosporales</taxon>
        <taxon>Streptomycetaceae</taxon>
        <taxon>Streptomyces</taxon>
    </lineage>
</organism>
<dbReference type="Proteomes" id="UP001604267">
    <property type="component" value="Unassembled WGS sequence"/>
</dbReference>
<dbReference type="InterPro" id="IPR006805">
    <property type="entry name" value="Anth_synth_I_N"/>
</dbReference>
<protein>
    <submittedName>
        <fullName evidence="4">Anthranilate synthase component I family protein</fullName>
    </submittedName>
</protein>
<keyword evidence="5" id="KW-1185">Reference proteome</keyword>
<dbReference type="InterPro" id="IPR019999">
    <property type="entry name" value="Anth_synth_I-like"/>
</dbReference>
<dbReference type="Pfam" id="PF00425">
    <property type="entry name" value="Chorismate_bind"/>
    <property type="match status" value="1"/>
</dbReference>
<dbReference type="EMBL" id="JBICYV010000014">
    <property type="protein sequence ID" value="MFG3014193.1"/>
    <property type="molecule type" value="Genomic_DNA"/>
</dbReference>
<feature type="region of interest" description="Disordered" evidence="1">
    <location>
        <begin position="216"/>
        <end position="240"/>
    </location>
</feature>
<evidence type="ECO:0000313" key="4">
    <source>
        <dbReference type="EMBL" id="MFG3014193.1"/>
    </source>
</evidence>
<proteinExistence type="predicted"/>
<dbReference type="InterPro" id="IPR015890">
    <property type="entry name" value="Chorismate_C"/>
</dbReference>
<dbReference type="Gene3D" id="3.60.120.10">
    <property type="entry name" value="Anthranilate synthase"/>
    <property type="match status" value="1"/>
</dbReference>
<dbReference type="PRINTS" id="PR00095">
    <property type="entry name" value="ANTSNTHASEI"/>
</dbReference>
<feature type="domain" description="Chorismate-utilising enzyme C-terminal" evidence="2">
    <location>
        <begin position="243"/>
        <end position="495"/>
    </location>
</feature>
<dbReference type="Pfam" id="PF04715">
    <property type="entry name" value="Anth_synt_I_N"/>
    <property type="match status" value="1"/>
</dbReference>
<dbReference type="SUPFAM" id="SSF56322">
    <property type="entry name" value="ADC synthase"/>
    <property type="match status" value="1"/>
</dbReference>
<comment type="caution">
    <text evidence="4">The sequence shown here is derived from an EMBL/GenBank/DDBJ whole genome shotgun (WGS) entry which is preliminary data.</text>
</comment>
<accession>A0ABW7BAG1</accession>